<keyword evidence="2" id="KW-0813">Transport</keyword>
<dbReference type="InterPro" id="IPR050763">
    <property type="entry name" value="ABC_transporter_ATP-binding"/>
</dbReference>
<dbReference type="EMBL" id="JACRSR010000001">
    <property type="protein sequence ID" value="MBC8531340.1"/>
    <property type="molecule type" value="Genomic_DNA"/>
</dbReference>
<gene>
    <name evidence="6" type="ORF">H8696_05700</name>
</gene>
<evidence type="ECO:0000313" key="6">
    <source>
        <dbReference type="EMBL" id="MBC8531340.1"/>
    </source>
</evidence>
<dbReference type="SUPFAM" id="SSF52540">
    <property type="entry name" value="P-loop containing nucleoside triphosphate hydrolases"/>
    <property type="match status" value="1"/>
</dbReference>
<dbReference type="Pfam" id="PF00005">
    <property type="entry name" value="ABC_tran"/>
    <property type="match status" value="1"/>
</dbReference>
<evidence type="ECO:0000256" key="1">
    <source>
        <dbReference type="ARBA" id="ARBA00005417"/>
    </source>
</evidence>
<sequence length="305" mass="33304">MKKIIEVEGLKKSFGTVEAVKGIDFYVQKGHLFAFLGPNGAGKSTTINMICTLLKPDGGSILVSGHALGREDDSIRRKIGVVFQESVLDPLLTVRENLVTRGSFYGLGGKALREAVNRASKAAEVESILNRPYGKLSGGQRRRVDIARALVNTPEILFLDEPTTGLDPKTRQSVWNTIRNLQQTEGMTVFLTTHYMEEAAKADYVAVIVDGKLKATGTPAELREAYSSDHLFIQPSNREGVVETLTAQNRAYEEHNGVISVQLEQTTDAIALLDALKPHIAIFEVVCGSMDDAFIAITGEEEEKA</sequence>
<keyword evidence="4 6" id="KW-0067">ATP-binding</keyword>
<protein>
    <submittedName>
        <fullName evidence="6">ABC transporter ATP-binding protein</fullName>
    </submittedName>
</protein>
<dbReference type="GO" id="GO:0016887">
    <property type="term" value="F:ATP hydrolysis activity"/>
    <property type="evidence" value="ECO:0007669"/>
    <property type="project" value="InterPro"/>
</dbReference>
<dbReference type="PROSITE" id="PS00211">
    <property type="entry name" value="ABC_TRANSPORTER_1"/>
    <property type="match status" value="1"/>
</dbReference>
<keyword evidence="7" id="KW-1185">Reference proteome</keyword>
<dbReference type="InterPro" id="IPR003439">
    <property type="entry name" value="ABC_transporter-like_ATP-bd"/>
</dbReference>
<evidence type="ECO:0000259" key="5">
    <source>
        <dbReference type="PROSITE" id="PS50893"/>
    </source>
</evidence>
<comment type="caution">
    <text evidence="6">The sequence shown here is derived from an EMBL/GenBank/DDBJ whole genome shotgun (WGS) entry which is preliminary data.</text>
</comment>
<dbReference type="InterPro" id="IPR025302">
    <property type="entry name" value="DrrA1/2-like_C"/>
</dbReference>
<dbReference type="PANTHER" id="PTHR42711">
    <property type="entry name" value="ABC TRANSPORTER ATP-BINDING PROTEIN"/>
    <property type="match status" value="1"/>
</dbReference>
<dbReference type="Gene3D" id="3.40.50.300">
    <property type="entry name" value="P-loop containing nucleotide triphosphate hydrolases"/>
    <property type="match status" value="1"/>
</dbReference>
<dbReference type="SMART" id="SM00382">
    <property type="entry name" value="AAA"/>
    <property type="match status" value="1"/>
</dbReference>
<dbReference type="InterPro" id="IPR017871">
    <property type="entry name" value="ABC_transporter-like_CS"/>
</dbReference>
<dbReference type="Proteomes" id="UP000623172">
    <property type="component" value="Unassembled WGS sequence"/>
</dbReference>
<dbReference type="GO" id="GO:0005524">
    <property type="term" value="F:ATP binding"/>
    <property type="evidence" value="ECO:0007669"/>
    <property type="project" value="UniProtKB-KW"/>
</dbReference>
<dbReference type="PROSITE" id="PS50893">
    <property type="entry name" value="ABC_TRANSPORTER_2"/>
    <property type="match status" value="1"/>
</dbReference>
<keyword evidence="3" id="KW-0547">Nucleotide-binding</keyword>
<evidence type="ECO:0000256" key="3">
    <source>
        <dbReference type="ARBA" id="ARBA00022741"/>
    </source>
</evidence>
<feature type="domain" description="ABC transporter" evidence="5">
    <location>
        <begin position="5"/>
        <end position="235"/>
    </location>
</feature>
<dbReference type="RefSeq" id="WP_249315857.1">
    <property type="nucleotide sequence ID" value="NZ_JACRSR010000001.1"/>
</dbReference>
<proteinExistence type="inferred from homology"/>
<evidence type="ECO:0000256" key="4">
    <source>
        <dbReference type="ARBA" id="ARBA00022840"/>
    </source>
</evidence>
<reference evidence="6" key="1">
    <citation type="submission" date="2020-08" db="EMBL/GenBank/DDBJ databases">
        <title>Genome public.</title>
        <authorList>
            <person name="Liu C."/>
            <person name="Sun Q."/>
        </authorList>
    </citation>
    <scope>NUCLEOTIDE SEQUENCE</scope>
    <source>
        <strain evidence="6">NSJ-53</strain>
    </source>
</reference>
<evidence type="ECO:0000313" key="7">
    <source>
        <dbReference type="Proteomes" id="UP000623172"/>
    </source>
</evidence>
<name>A0A926D2R7_9FIRM</name>
<dbReference type="PANTHER" id="PTHR42711:SF5">
    <property type="entry name" value="ABC TRANSPORTER ATP-BINDING PROTEIN NATA"/>
    <property type="match status" value="1"/>
</dbReference>
<comment type="similarity">
    <text evidence="1">Belongs to the ABC transporter superfamily.</text>
</comment>
<evidence type="ECO:0000256" key="2">
    <source>
        <dbReference type="ARBA" id="ARBA00022448"/>
    </source>
</evidence>
<dbReference type="AlphaFoldDB" id="A0A926D2R7"/>
<dbReference type="Pfam" id="PF13732">
    <property type="entry name" value="DrrA1-3_C"/>
    <property type="match status" value="1"/>
</dbReference>
<dbReference type="InterPro" id="IPR003593">
    <property type="entry name" value="AAA+_ATPase"/>
</dbReference>
<dbReference type="InterPro" id="IPR027417">
    <property type="entry name" value="P-loop_NTPase"/>
</dbReference>
<organism evidence="6 7">
    <name type="scientific">Gehongia tenuis</name>
    <dbReference type="NCBI Taxonomy" id="2763655"/>
    <lineage>
        <taxon>Bacteria</taxon>
        <taxon>Bacillati</taxon>
        <taxon>Bacillota</taxon>
        <taxon>Clostridia</taxon>
        <taxon>Christensenellales</taxon>
        <taxon>Christensenellaceae</taxon>
        <taxon>Gehongia</taxon>
    </lineage>
</organism>
<accession>A0A926D2R7</accession>